<dbReference type="AlphaFoldDB" id="A0A2B4R544"/>
<dbReference type="Gene3D" id="3.30.420.10">
    <property type="entry name" value="Ribonuclease H-like superfamily/Ribonuclease H"/>
    <property type="match status" value="1"/>
</dbReference>
<dbReference type="FunFam" id="1.10.340.70:FF:000003">
    <property type="entry name" value="Protein CBG25708"/>
    <property type="match status" value="1"/>
</dbReference>
<protein>
    <submittedName>
        <fullName evidence="3">Uncharacterized protein K02A2.6</fullName>
    </submittedName>
</protein>
<dbReference type="InterPro" id="IPR036397">
    <property type="entry name" value="RNaseH_sf"/>
</dbReference>
<dbReference type="SUPFAM" id="SSF53098">
    <property type="entry name" value="Ribonuclease H-like"/>
    <property type="match status" value="1"/>
</dbReference>
<feature type="domain" description="Integrase catalytic" evidence="2">
    <location>
        <begin position="249"/>
        <end position="414"/>
    </location>
</feature>
<feature type="region of interest" description="Disordered" evidence="1">
    <location>
        <begin position="492"/>
        <end position="522"/>
    </location>
</feature>
<dbReference type="Gene3D" id="1.10.340.70">
    <property type="match status" value="1"/>
</dbReference>
<dbReference type="InterPro" id="IPR001584">
    <property type="entry name" value="Integrase_cat-core"/>
</dbReference>
<dbReference type="PANTHER" id="PTHR37984:SF7">
    <property type="entry name" value="INTEGRASE CATALYTIC DOMAIN-CONTAINING PROTEIN"/>
    <property type="match status" value="1"/>
</dbReference>
<dbReference type="Pfam" id="PF17921">
    <property type="entry name" value="Integrase_H2C2"/>
    <property type="match status" value="1"/>
</dbReference>
<evidence type="ECO:0000313" key="4">
    <source>
        <dbReference type="Proteomes" id="UP000225706"/>
    </source>
</evidence>
<name>A0A2B4R544_STYPI</name>
<proteinExistence type="predicted"/>
<gene>
    <name evidence="3" type="primary">K02A2.6</name>
    <name evidence="3" type="ORF">AWC38_SpisGene24573</name>
</gene>
<dbReference type="STRING" id="50429.A0A2B4R544"/>
<dbReference type="InterPro" id="IPR012337">
    <property type="entry name" value="RNaseH-like_sf"/>
</dbReference>
<dbReference type="OrthoDB" id="5984795at2759"/>
<dbReference type="InterPro" id="IPR050951">
    <property type="entry name" value="Retrovirus_Pol_polyprotein"/>
</dbReference>
<sequence length="530" mass="60460">MIARIFLLLLRKEEEDTVPLFGCANSYYDTAGNPTATVQTDHKPLVSVWKKSIVCNSPRLQRLLLRLSQYDVNIEYLKGKDNVVADALSRVSPQPTPKEGEDEEDFIPVHMLTEEIPADSTRVGDFRRATAEDTISGLLMQVVANGWPELKKDCHPLLVDYWSYREEISAENGLLFKGHRLIVPEKLRSRVLQTIHEGHFGFEKMQLRAREAVFWPGITSDLLQTAQGCEVCQTFSRSQQRETMLSHEVPQGPWEKLGIDFFEFQSTTYLLIADYYSRFPVIRKVRSTNANTTTEILKQVFSEYGVPQTVMTDNGPPFSSNEFAAFANQYRFDHITSSPRYPQSNGFIERMVQTVKQCMRKCAAAGHDANSAMLVYRATPLTTSIPSPAELLNGRKYRALLPTKSPIQNPHYQVVREQMVKDKNKVCEHYNKTARDLTSLPQNQRVYVQVHPQHNQWTPATVTKTPVASQPRSYSVETTKGAQLVRNRRFIRPAQEITPVPADSMKRDDNSSSGRPRRVITRPKRLIETI</sequence>
<evidence type="ECO:0000259" key="2">
    <source>
        <dbReference type="PROSITE" id="PS50994"/>
    </source>
</evidence>
<reference evidence="4" key="1">
    <citation type="journal article" date="2017" name="bioRxiv">
        <title>Comparative analysis of the genomes of Stylophora pistillata and Acropora digitifera provides evidence for extensive differences between species of corals.</title>
        <authorList>
            <person name="Voolstra C.R."/>
            <person name="Li Y."/>
            <person name="Liew Y.J."/>
            <person name="Baumgarten S."/>
            <person name="Zoccola D."/>
            <person name="Flot J.-F."/>
            <person name="Tambutte S."/>
            <person name="Allemand D."/>
            <person name="Aranda M."/>
        </authorList>
    </citation>
    <scope>NUCLEOTIDE SEQUENCE [LARGE SCALE GENOMIC DNA]</scope>
</reference>
<evidence type="ECO:0000256" key="1">
    <source>
        <dbReference type="SAM" id="MobiDB-lite"/>
    </source>
</evidence>
<dbReference type="PANTHER" id="PTHR37984">
    <property type="entry name" value="PROTEIN CBG26694"/>
    <property type="match status" value="1"/>
</dbReference>
<comment type="caution">
    <text evidence="3">The sequence shown here is derived from an EMBL/GenBank/DDBJ whole genome shotgun (WGS) entry which is preliminary data.</text>
</comment>
<dbReference type="PROSITE" id="PS50994">
    <property type="entry name" value="INTEGRASE"/>
    <property type="match status" value="1"/>
</dbReference>
<dbReference type="FunFam" id="3.30.420.10:FF:000063">
    <property type="entry name" value="Retrovirus-related Pol polyprotein from transposon 297-like Protein"/>
    <property type="match status" value="1"/>
</dbReference>
<dbReference type="InterPro" id="IPR041588">
    <property type="entry name" value="Integrase_H2C2"/>
</dbReference>
<organism evidence="3 4">
    <name type="scientific">Stylophora pistillata</name>
    <name type="common">Smooth cauliflower coral</name>
    <dbReference type="NCBI Taxonomy" id="50429"/>
    <lineage>
        <taxon>Eukaryota</taxon>
        <taxon>Metazoa</taxon>
        <taxon>Cnidaria</taxon>
        <taxon>Anthozoa</taxon>
        <taxon>Hexacorallia</taxon>
        <taxon>Scleractinia</taxon>
        <taxon>Astrocoeniina</taxon>
        <taxon>Pocilloporidae</taxon>
        <taxon>Stylophora</taxon>
    </lineage>
</organism>
<accession>A0A2B4R544</accession>
<dbReference type="Proteomes" id="UP000225706">
    <property type="component" value="Unassembled WGS sequence"/>
</dbReference>
<evidence type="ECO:0000313" key="3">
    <source>
        <dbReference type="EMBL" id="PFX11620.1"/>
    </source>
</evidence>
<dbReference type="EMBL" id="LSMT01002107">
    <property type="protein sequence ID" value="PFX11620.1"/>
    <property type="molecule type" value="Genomic_DNA"/>
</dbReference>
<dbReference type="Pfam" id="PF00665">
    <property type="entry name" value="rve"/>
    <property type="match status" value="1"/>
</dbReference>
<dbReference type="GO" id="GO:0003676">
    <property type="term" value="F:nucleic acid binding"/>
    <property type="evidence" value="ECO:0007669"/>
    <property type="project" value="InterPro"/>
</dbReference>
<keyword evidence="4" id="KW-1185">Reference proteome</keyword>
<dbReference type="GO" id="GO:0015074">
    <property type="term" value="P:DNA integration"/>
    <property type="evidence" value="ECO:0007669"/>
    <property type="project" value="InterPro"/>
</dbReference>